<sequence>MRHTDLRHRLQALASTDRIVVKQTYLWALVFGLFFVAVVKTAWVSEDAFITFRTVSNALIGYGLTWNPVERVQAFTHPLWLALLLPFTALSGDPYWTSLALSLVALAVTLFLVGRIWKHWDIAALLATASLLWSHSFIDYSTSGLENPLTHALLAGYVLVWLREELPRRTFLLGLLVSLLFLTRPDAIVLVVPSLALHIWQMRQRFAQTVLRVAVGLIPAALWVAFSLFYYGTPVPNTALAKVQNGLTLAENAHQAINYIQWTIDRDTVSAILLVTGLVGGLWDRKLRVFAIGLVFWIAYLFYVGADYMGGRFFSAPLLLACLLVGFLLRKYGGLSKALWAAYLVISFGALQDTVFSPYTFDQKILGESGIANERGFYYQQLGALPVLRRGTWNSHPWLFEGDALKEVPGTYTRCAVGMTGYAGGPDLYWIDPLALTEPFLARLPARTGGRVGHYERALPAGYLESTVARQNLIADPALHRLYADVDLATRSPLSAPGRMAAIWRLNTAKETYVSRTFDRQAVGLPGVEVKSKSKFSCYGVPYGWDGIWRIDGPPVVVLRASFNFNPQ</sequence>
<protein>
    <submittedName>
        <fullName evidence="2">Arabinofuranosyltransferase</fullName>
        <ecNumber evidence="2">2.4.2.-</ecNumber>
    </submittedName>
</protein>
<keyword evidence="2" id="KW-0808">Transferase</keyword>
<feature type="transmembrane region" description="Helical" evidence="1">
    <location>
        <begin position="95"/>
        <end position="113"/>
    </location>
</feature>
<evidence type="ECO:0000256" key="1">
    <source>
        <dbReference type="SAM" id="Phobius"/>
    </source>
</evidence>
<keyword evidence="1" id="KW-0472">Membrane</keyword>
<feature type="transmembrane region" description="Helical" evidence="1">
    <location>
        <begin position="25"/>
        <end position="43"/>
    </location>
</feature>
<keyword evidence="1" id="KW-1133">Transmembrane helix</keyword>
<dbReference type="AlphaFoldDB" id="A0AAE3XWK9"/>
<keyword evidence="1" id="KW-0812">Transmembrane</keyword>
<evidence type="ECO:0000313" key="2">
    <source>
        <dbReference type="EMBL" id="MDR6425669.1"/>
    </source>
</evidence>
<organism evidence="2 3">
    <name type="scientific">Variovorax paradoxus</name>
    <dbReference type="NCBI Taxonomy" id="34073"/>
    <lineage>
        <taxon>Bacteria</taxon>
        <taxon>Pseudomonadati</taxon>
        <taxon>Pseudomonadota</taxon>
        <taxon>Betaproteobacteria</taxon>
        <taxon>Burkholderiales</taxon>
        <taxon>Comamonadaceae</taxon>
        <taxon>Variovorax</taxon>
    </lineage>
</organism>
<reference evidence="2" key="1">
    <citation type="submission" date="2023-07" db="EMBL/GenBank/DDBJ databases">
        <title>Sorghum-associated microbial communities from plants grown in Nebraska, USA.</title>
        <authorList>
            <person name="Schachtman D."/>
        </authorList>
    </citation>
    <scope>NUCLEOTIDE SEQUENCE</scope>
    <source>
        <strain evidence="2">DS2114</strain>
    </source>
</reference>
<dbReference type="EC" id="2.4.2.-" evidence="2"/>
<name>A0AAE3XWK9_VARPD</name>
<accession>A0AAE3XWK9</accession>
<evidence type="ECO:0000313" key="3">
    <source>
        <dbReference type="Proteomes" id="UP001184828"/>
    </source>
</evidence>
<keyword evidence="2" id="KW-0328">Glycosyltransferase</keyword>
<feature type="transmembrane region" description="Helical" evidence="1">
    <location>
        <begin position="313"/>
        <end position="332"/>
    </location>
</feature>
<dbReference type="RefSeq" id="WP_209535655.1">
    <property type="nucleotide sequence ID" value="NZ_JAVDQZ010000002.1"/>
</dbReference>
<dbReference type="Proteomes" id="UP001184828">
    <property type="component" value="Unassembled WGS sequence"/>
</dbReference>
<gene>
    <name evidence="2" type="ORF">J2738_001798</name>
</gene>
<feature type="transmembrane region" description="Helical" evidence="1">
    <location>
        <begin position="209"/>
        <end position="231"/>
    </location>
</feature>
<dbReference type="GO" id="GO:0016757">
    <property type="term" value="F:glycosyltransferase activity"/>
    <property type="evidence" value="ECO:0007669"/>
    <property type="project" value="UniProtKB-KW"/>
</dbReference>
<dbReference type="EMBL" id="JAVDQZ010000002">
    <property type="protein sequence ID" value="MDR6425669.1"/>
    <property type="molecule type" value="Genomic_DNA"/>
</dbReference>
<feature type="transmembrane region" description="Helical" evidence="1">
    <location>
        <begin position="287"/>
        <end position="306"/>
    </location>
</feature>
<proteinExistence type="predicted"/>
<comment type="caution">
    <text evidence="2">The sequence shown here is derived from an EMBL/GenBank/DDBJ whole genome shotgun (WGS) entry which is preliminary data.</text>
</comment>